<protein>
    <recommendedName>
        <fullName evidence="3">HEAT repeat domain-containing protein</fullName>
    </recommendedName>
</protein>
<evidence type="ECO:0000313" key="2">
    <source>
        <dbReference type="Proteomes" id="UP000050417"/>
    </source>
</evidence>
<dbReference type="Gene3D" id="1.25.10.10">
    <property type="entry name" value="Leucine-rich Repeat Variant"/>
    <property type="match status" value="2"/>
</dbReference>
<accession>A0A0P6XFZ2</accession>
<dbReference type="InterPro" id="IPR016024">
    <property type="entry name" value="ARM-type_fold"/>
</dbReference>
<keyword evidence="2" id="KW-1185">Reference proteome</keyword>
<dbReference type="InterPro" id="IPR011989">
    <property type="entry name" value="ARM-like"/>
</dbReference>
<dbReference type="InterPro" id="IPR004155">
    <property type="entry name" value="PBS_lyase_HEAT"/>
</dbReference>
<sequence>MSLHLFFSPPNVQKLRQKSDRKALARAMNYTHGFGIRYPAARALAELADASCLNAFEQAILSGDLQMQQIAAQGLGASGSPQAVPVLLNALAQDCRPRLQAALSRLEDPQTSAKEQLAAWIGDIEENFTLRLLSAEAFIDDPERANNESERPEAAFYLLGTLKKEPARIRAHFLELLTANAKDTSDEVIRQRAQHILSQAQLEATRLAAAILRALGQLHAAGAAEVIRARLTDPDETVRQQAALTLQKLGQPLE</sequence>
<dbReference type="Pfam" id="PF13646">
    <property type="entry name" value="HEAT_2"/>
    <property type="match status" value="2"/>
</dbReference>
<name>A0A0P6XFZ2_9CHLR</name>
<dbReference type="SMART" id="SM00567">
    <property type="entry name" value="EZ_HEAT"/>
    <property type="match status" value="3"/>
</dbReference>
<dbReference type="EMBL" id="LGCL01000017">
    <property type="protein sequence ID" value="KPL78590.1"/>
    <property type="molecule type" value="Genomic_DNA"/>
</dbReference>
<reference evidence="1 2" key="1">
    <citation type="submission" date="2015-07" db="EMBL/GenBank/DDBJ databases">
        <title>Genome sequence of Ornatilinea apprima DSM 23815.</title>
        <authorList>
            <person name="Hemp J."/>
            <person name="Ward L.M."/>
            <person name="Pace L.A."/>
            <person name="Fischer W.W."/>
        </authorList>
    </citation>
    <scope>NUCLEOTIDE SEQUENCE [LARGE SCALE GENOMIC DNA]</scope>
    <source>
        <strain evidence="1 2">P3M-1</strain>
    </source>
</reference>
<dbReference type="RefSeq" id="WP_075062192.1">
    <property type="nucleotide sequence ID" value="NZ_LGCL01000017.1"/>
</dbReference>
<dbReference type="STRING" id="1134406.ADN00_06625"/>
<evidence type="ECO:0008006" key="3">
    <source>
        <dbReference type="Google" id="ProtNLM"/>
    </source>
</evidence>
<evidence type="ECO:0000313" key="1">
    <source>
        <dbReference type="EMBL" id="KPL78590.1"/>
    </source>
</evidence>
<gene>
    <name evidence="1" type="ORF">ADN00_06625</name>
</gene>
<dbReference type="AlphaFoldDB" id="A0A0P6XFZ2"/>
<proteinExistence type="predicted"/>
<comment type="caution">
    <text evidence="1">The sequence shown here is derived from an EMBL/GenBank/DDBJ whole genome shotgun (WGS) entry which is preliminary data.</text>
</comment>
<dbReference type="Proteomes" id="UP000050417">
    <property type="component" value="Unassembled WGS sequence"/>
</dbReference>
<dbReference type="SUPFAM" id="SSF48371">
    <property type="entry name" value="ARM repeat"/>
    <property type="match status" value="1"/>
</dbReference>
<organism evidence="1 2">
    <name type="scientific">Ornatilinea apprima</name>
    <dbReference type="NCBI Taxonomy" id="1134406"/>
    <lineage>
        <taxon>Bacteria</taxon>
        <taxon>Bacillati</taxon>
        <taxon>Chloroflexota</taxon>
        <taxon>Anaerolineae</taxon>
        <taxon>Anaerolineales</taxon>
        <taxon>Anaerolineaceae</taxon>
        <taxon>Ornatilinea</taxon>
    </lineage>
</organism>